<dbReference type="Gene3D" id="1.20.5.5270">
    <property type="match status" value="1"/>
</dbReference>
<dbReference type="Gene3D" id="3.30.230.10">
    <property type="match status" value="1"/>
</dbReference>
<dbReference type="GO" id="GO:0016887">
    <property type="term" value="F:ATP hydrolysis activity"/>
    <property type="evidence" value="ECO:0007669"/>
    <property type="project" value="UniProtKB-UniRule"/>
</dbReference>
<dbReference type="AlphaFoldDB" id="A0A0G0LAN4"/>
<dbReference type="InterPro" id="IPR020568">
    <property type="entry name" value="Ribosomal_Su5_D2-typ_SF"/>
</dbReference>
<keyword evidence="8 10" id="KW-0346">Stress response</keyword>
<comment type="function">
    <text evidence="10">ATP-dependent serine protease that mediates the selective degradation of mutant and abnormal proteins as well as certain short-lived regulatory proteins. Required for cellular homeostasis and for survival from DNA damage and developmental changes induced by stress. Degrades polypeptides processively to yield small peptide fragments that are 5 to 10 amino acids long. Binds to DNA in a double-stranded, site-specific manner.</text>
</comment>
<dbReference type="Pfam" id="PF00004">
    <property type="entry name" value="AAA"/>
    <property type="match status" value="1"/>
</dbReference>
<comment type="similarity">
    <text evidence="10 11 14">Belongs to the peptidase S16 family.</text>
</comment>
<dbReference type="InterPro" id="IPR015947">
    <property type="entry name" value="PUA-like_sf"/>
</dbReference>
<dbReference type="PANTHER" id="PTHR10046">
    <property type="entry name" value="ATP DEPENDENT LON PROTEASE FAMILY MEMBER"/>
    <property type="match status" value="1"/>
</dbReference>
<evidence type="ECO:0000256" key="13">
    <source>
        <dbReference type="PIRSR" id="PIRSR001174-2"/>
    </source>
</evidence>
<keyword evidence="5 10" id="KW-0378">Hydrolase</keyword>
<evidence type="ECO:0000256" key="10">
    <source>
        <dbReference type="HAMAP-Rule" id="MF_01973"/>
    </source>
</evidence>
<evidence type="ECO:0000256" key="7">
    <source>
        <dbReference type="ARBA" id="ARBA00022840"/>
    </source>
</evidence>
<evidence type="ECO:0000259" key="16">
    <source>
        <dbReference type="PROSITE" id="PS51787"/>
    </source>
</evidence>
<dbReference type="SUPFAM" id="SSF88697">
    <property type="entry name" value="PUA domain-like"/>
    <property type="match status" value="1"/>
</dbReference>
<dbReference type="Pfam" id="PF22667">
    <property type="entry name" value="Lon_lid"/>
    <property type="match status" value="1"/>
</dbReference>
<dbReference type="PRINTS" id="PR00830">
    <property type="entry name" value="ENDOLAPTASE"/>
</dbReference>
<dbReference type="SUPFAM" id="SSF52540">
    <property type="entry name" value="P-loop containing nucleoside triphosphate hydrolases"/>
    <property type="match status" value="1"/>
</dbReference>
<feature type="domain" description="Lon N-terminal" evidence="16">
    <location>
        <begin position="13"/>
        <end position="206"/>
    </location>
</feature>
<sequence>MSDTIPTKTKKILPLIPLRNVVLFPSVETSLFFGRKESSNSLLEAYDKYDRLVIITAQKSSSTEKPGINDIYNIGVIARIEHVLQTDGSMHAIVKGLSRISIVNFIQTEPHILAEYEELPIIDEPVTDVQQAAEAILSQLKKAFALGRQFDLPAMMQLSTGVSSSDLADQVSFAVNTKISEKQQLLQTLLVSKRLKHATELLIREMKVADLERSIEEKTQEKFNSAMKRNILEERKHQIEQELKKMGKSSGAETDELEKKLKKAQIPTLIKKKLLKEYNRMIEMGSMAPEASYIRTYLESIIELPWGKYDNSDISLKKAENMLNKDHYGLKEIKERILEYLAVIKLKNQQKDADTKTTNILCFIGPPGVGKTSLGKSIANAMGRKFVRASLGGIRDEAEIRGHRRTYVGAMSGRIVNGIKDANSMNPVFMLDEVDKIGSDYRGDPSAALLEALDPEQNNNFTDHYLDFPLDLSKVFFILTGNDFFSIPYALRDRLEVITFPGYTQDEKFHIAQKYLTAKELKSNGLKVTQVSKFNDSTLLYLIDKYTREAGVRNLERVIASIYRKSAKKIVSGKTKKVDVNNKKLLQKFLGPEKFTSQLKGKKDEVGVSTGLAWTSVGGDILFIEVNIMPGKGQLILTGKLGSVMKESCQAALSFVRSQSLKWGIKQNFHKIDIHIHVPEGATPKDGPSAGGAITTALVSALTGHAVSHDIGMTGEITLRGNILEIGGLKEKSIAAHRAGLKTIFIPKDNQKSLVDIPKEVKKDIKFIPVSHYSEIYKKIFR</sequence>
<name>A0A0G0LAN4_9BACT</name>
<evidence type="ECO:0000313" key="17">
    <source>
        <dbReference type="EMBL" id="KKQ49701.1"/>
    </source>
</evidence>
<proteinExistence type="evidence at transcript level"/>
<accession>A0A0G0LAN4</accession>
<evidence type="ECO:0000256" key="12">
    <source>
        <dbReference type="PIRSR" id="PIRSR001174-1"/>
    </source>
</evidence>
<evidence type="ECO:0000256" key="9">
    <source>
        <dbReference type="ARBA" id="ARBA00050665"/>
    </source>
</evidence>
<dbReference type="GO" id="GO:0004176">
    <property type="term" value="F:ATP-dependent peptidase activity"/>
    <property type="evidence" value="ECO:0007669"/>
    <property type="project" value="UniProtKB-UniRule"/>
</dbReference>
<dbReference type="InterPro" id="IPR046336">
    <property type="entry name" value="Lon_prtase_N_sf"/>
</dbReference>
<dbReference type="HAMAP" id="MF_01973">
    <property type="entry name" value="lon_bact"/>
    <property type="match status" value="1"/>
</dbReference>
<feature type="domain" description="Lon proteolytic" evidence="15">
    <location>
        <begin position="603"/>
        <end position="782"/>
    </location>
</feature>
<evidence type="ECO:0000256" key="2">
    <source>
        <dbReference type="ARBA" id="ARBA00022490"/>
    </source>
</evidence>
<dbReference type="GO" id="GO:0005737">
    <property type="term" value="C:cytoplasm"/>
    <property type="evidence" value="ECO:0007669"/>
    <property type="project" value="UniProtKB-SubCell"/>
</dbReference>
<gene>
    <name evidence="10" type="primary">lon</name>
    <name evidence="17" type="ORF">US68_C0011G0008</name>
</gene>
<dbReference type="SMART" id="SM00382">
    <property type="entry name" value="AAA"/>
    <property type="match status" value="1"/>
</dbReference>
<evidence type="ECO:0000256" key="14">
    <source>
        <dbReference type="PROSITE-ProRule" id="PRU01122"/>
    </source>
</evidence>
<dbReference type="GO" id="GO:0004252">
    <property type="term" value="F:serine-type endopeptidase activity"/>
    <property type="evidence" value="ECO:0007669"/>
    <property type="project" value="UniProtKB-UniRule"/>
</dbReference>
<comment type="subunit">
    <text evidence="10 11">Homohexamer. Organized in a ring with a central cavity.</text>
</comment>
<evidence type="ECO:0000256" key="6">
    <source>
        <dbReference type="ARBA" id="ARBA00022825"/>
    </source>
</evidence>
<comment type="induction">
    <text evidence="10">By heat shock.</text>
</comment>
<dbReference type="InterPro" id="IPR054594">
    <property type="entry name" value="Lon_lid"/>
</dbReference>
<comment type="subcellular location">
    <subcellularLocation>
        <location evidence="1 10 11">Cytoplasm</location>
    </subcellularLocation>
</comment>
<feature type="binding site" evidence="10 13">
    <location>
        <begin position="365"/>
        <end position="372"/>
    </location>
    <ligand>
        <name>ATP</name>
        <dbReference type="ChEBI" id="CHEBI:30616"/>
    </ligand>
</feature>
<dbReference type="InterPro" id="IPR003593">
    <property type="entry name" value="AAA+_ATPase"/>
</dbReference>
<dbReference type="InterPro" id="IPR004815">
    <property type="entry name" value="Lon_bac/euk-typ"/>
</dbReference>
<keyword evidence="4 10" id="KW-0547">Nucleotide-binding</keyword>
<dbReference type="NCBIfam" id="TIGR00763">
    <property type="entry name" value="lon"/>
    <property type="match status" value="1"/>
</dbReference>
<dbReference type="SUPFAM" id="SSF54211">
    <property type="entry name" value="Ribosomal protein S5 domain 2-like"/>
    <property type="match status" value="1"/>
</dbReference>
<dbReference type="Pfam" id="PF02190">
    <property type="entry name" value="LON_substr_bdg"/>
    <property type="match status" value="1"/>
</dbReference>
<dbReference type="CDD" id="cd19500">
    <property type="entry name" value="RecA-like_Lon"/>
    <property type="match status" value="1"/>
</dbReference>
<dbReference type="InterPro" id="IPR027417">
    <property type="entry name" value="P-loop_NTPase"/>
</dbReference>
<evidence type="ECO:0000256" key="4">
    <source>
        <dbReference type="ARBA" id="ARBA00022741"/>
    </source>
</evidence>
<dbReference type="SMART" id="SM00464">
    <property type="entry name" value="LON"/>
    <property type="match status" value="1"/>
</dbReference>
<feature type="active site" evidence="10 12">
    <location>
        <position position="732"/>
    </location>
</feature>
<dbReference type="InterPro" id="IPR027543">
    <property type="entry name" value="Lon_bac"/>
</dbReference>
<dbReference type="InterPro" id="IPR003111">
    <property type="entry name" value="Lon_prtase_N"/>
</dbReference>
<comment type="caution">
    <text evidence="17">The sequence shown here is derived from an EMBL/GenBank/DDBJ whole genome shotgun (WGS) entry which is preliminary data.</text>
</comment>
<dbReference type="InterPro" id="IPR003959">
    <property type="entry name" value="ATPase_AAA_core"/>
</dbReference>
<dbReference type="PROSITE" id="PS51786">
    <property type="entry name" value="LON_PROTEOLYTIC"/>
    <property type="match status" value="1"/>
</dbReference>
<dbReference type="GO" id="GO:0034605">
    <property type="term" value="P:cellular response to heat"/>
    <property type="evidence" value="ECO:0007669"/>
    <property type="project" value="UniProtKB-UniRule"/>
</dbReference>
<protein>
    <recommendedName>
        <fullName evidence="10 11">Lon protease</fullName>
        <ecNumber evidence="10 11">3.4.21.53</ecNumber>
    </recommendedName>
    <alternativeName>
        <fullName evidence="10">ATP-dependent protease La</fullName>
    </alternativeName>
</protein>
<dbReference type="InterPro" id="IPR014721">
    <property type="entry name" value="Ribsml_uS5_D2-typ_fold_subgr"/>
</dbReference>
<reference evidence="17 18" key="1">
    <citation type="journal article" date="2015" name="Nature">
        <title>rRNA introns, odd ribosomes, and small enigmatic genomes across a large radiation of phyla.</title>
        <authorList>
            <person name="Brown C.T."/>
            <person name="Hug L.A."/>
            <person name="Thomas B.C."/>
            <person name="Sharon I."/>
            <person name="Castelle C.J."/>
            <person name="Singh A."/>
            <person name="Wilkins M.J."/>
            <person name="Williams K.H."/>
            <person name="Banfield J.F."/>
        </authorList>
    </citation>
    <scope>NUCLEOTIDE SEQUENCE [LARGE SCALE GENOMIC DNA]</scope>
</reference>
<keyword evidence="2 10" id="KW-0963">Cytoplasm</keyword>
<dbReference type="Proteomes" id="UP000034231">
    <property type="component" value="Unassembled WGS sequence"/>
</dbReference>
<dbReference type="PIRSF" id="PIRSF001174">
    <property type="entry name" value="Lon_proteas"/>
    <property type="match status" value="1"/>
</dbReference>
<dbReference type="InterPro" id="IPR008269">
    <property type="entry name" value="Lon_proteolytic"/>
</dbReference>
<evidence type="ECO:0000256" key="11">
    <source>
        <dbReference type="PIRNR" id="PIRNR001174"/>
    </source>
</evidence>
<dbReference type="Gene3D" id="1.20.58.1480">
    <property type="match status" value="1"/>
</dbReference>
<dbReference type="GO" id="GO:0006515">
    <property type="term" value="P:protein quality control for misfolded or incompletely synthesized proteins"/>
    <property type="evidence" value="ECO:0007669"/>
    <property type="project" value="UniProtKB-UniRule"/>
</dbReference>
<dbReference type="EC" id="3.4.21.53" evidence="10 11"/>
<keyword evidence="6 10" id="KW-0720">Serine protease</keyword>
<dbReference type="Gene3D" id="1.10.8.60">
    <property type="match status" value="1"/>
</dbReference>
<comment type="catalytic activity">
    <reaction evidence="9 10 11 14">
        <text>Hydrolysis of proteins in presence of ATP.</text>
        <dbReference type="EC" id="3.4.21.53"/>
    </reaction>
</comment>
<dbReference type="FunFam" id="3.40.50.300:FF:000021">
    <property type="entry name" value="Lon protease homolog"/>
    <property type="match status" value="1"/>
</dbReference>
<evidence type="ECO:0000256" key="8">
    <source>
        <dbReference type="ARBA" id="ARBA00023016"/>
    </source>
</evidence>
<dbReference type="GO" id="GO:0043565">
    <property type="term" value="F:sequence-specific DNA binding"/>
    <property type="evidence" value="ECO:0007669"/>
    <property type="project" value="UniProtKB-UniRule"/>
</dbReference>
<evidence type="ECO:0000256" key="1">
    <source>
        <dbReference type="ARBA" id="ARBA00004496"/>
    </source>
</evidence>
<evidence type="ECO:0000256" key="5">
    <source>
        <dbReference type="ARBA" id="ARBA00022801"/>
    </source>
</evidence>
<dbReference type="InterPro" id="IPR027065">
    <property type="entry name" value="Lon_Prtase"/>
</dbReference>
<keyword evidence="3 10" id="KW-0645">Protease</keyword>
<keyword evidence="7 10" id="KW-0067">ATP-binding</keyword>
<dbReference type="PROSITE" id="PS51787">
    <property type="entry name" value="LON_N"/>
    <property type="match status" value="1"/>
</dbReference>
<organism evidence="17 18">
    <name type="scientific">Candidatus Shapirobacteria bacterium GW2011_GWE1_38_10</name>
    <dbReference type="NCBI Taxonomy" id="1618488"/>
    <lineage>
        <taxon>Bacteria</taxon>
        <taxon>Candidatus Shapironibacteriota</taxon>
    </lineage>
</organism>
<dbReference type="Pfam" id="PF05362">
    <property type="entry name" value="Lon_C"/>
    <property type="match status" value="1"/>
</dbReference>
<dbReference type="Gene3D" id="2.30.130.40">
    <property type="entry name" value="LON domain-like"/>
    <property type="match status" value="1"/>
</dbReference>
<feature type="active site" evidence="10 12">
    <location>
        <position position="689"/>
    </location>
</feature>
<dbReference type="EMBL" id="LBTX01000011">
    <property type="protein sequence ID" value="KKQ49701.1"/>
    <property type="molecule type" value="Genomic_DNA"/>
</dbReference>
<dbReference type="PATRIC" id="fig|1618488.3.peg.683"/>
<dbReference type="GO" id="GO:0005524">
    <property type="term" value="F:ATP binding"/>
    <property type="evidence" value="ECO:0007669"/>
    <property type="project" value="UniProtKB-UniRule"/>
</dbReference>
<dbReference type="Gene3D" id="3.40.50.300">
    <property type="entry name" value="P-loop containing nucleotide triphosphate hydrolases"/>
    <property type="match status" value="1"/>
</dbReference>
<evidence type="ECO:0000259" key="15">
    <source>
        <dbReference type="PROSITE" id="PS51786"/>
    </source>
</evidence>
<evidence type="ECO:0000256" key="3">
    <source>
        <dbReference type="ARBA" id="ARBA00022670"/>
    </source>
</evidence>
<evidence type="ECO:0000313" key="18">
    <source>
        <dbReference type="Proteomes" id="UP000034231"/>
    </source>
</evidence>